<evidence type="ECO:0000313" key="9">
    <source>
        <dbReference type="Proteomes" id="UP000507470"/>
    </source>
</evidence>
<keyword evidence="3" id="KW-0677">Repeat</keyword>
<sequence>MDFVEFICFYIGVSILSVSGSHFRGGTISWRYLGGNMVEFKYKLAWFLGSEDAATWTAIPSNGGSSVTVYSGQYVKTATNSLENWEQGEGTFTYNFTTTGPYRVSYTGSAWIGLSYGSSGSWNLETVVDLHKRSDTLKPNHSPQTTSRAIYRVQYGCPVSIKIPMIDVDGDHVRCRWATSLEADSISKLVPNAHLDQSKCTITFTANLANNYTNNGWFAAALTIEDFPATTITVNRNSYTASTPLTQIPLQFLIHTETIPGLCNDKPVFVSPTSSEGTVTTLKAFNSFTTEFYVHADSGVKSIDINGPLGISKTALSPDKHGRSNVWLVVVRWTPTQADQGTHIICASAEDNHKQVLLYVDPCDSSPCLNHATCIRGGYTSDYTCSCVQGYSGIQCQTSEQKHTIDLLIYGQT</sequence>
<dbReference type="CDD" id="cd00054">
    <property type="entry name" value="EGF_CA"/>
    <property type="match status" value="1"/>
</dbReference>
<evidence type="ECO:0000256" key="2">
    <source>
        <dbReference type="ARBA" id="ARBA00022729"/>
    </source>
</evidence>
<name>A0A6J8ELF9_MYTCO</name>
<feature type="disulfide bond" evidence="6">
    <location>
        <begin position="368"/>
        <end position="385"/>
    </location>
</feature>
<gene>
    <name evidence="8" type="ORF">MCOR_52799</name>
</gene>
<evidence type="ECO:0000256" key="5">
    <source>
        <dbReference type="ARBA" id="ARBA00023180"/>
    </source>
</evidence>
<dbReference type="SMART" id="SM00181">
    <property type="entry name" value="EGF"/>
    <property type="match status" value="1"/>
</dbReference>
<feature type="domain" description="EGF-like" evidence="7">
    <location>
        <begin position="359"/>
        <end position="397"/>
    </location>
</feature>
<keyword evidence="5" id="KW-0325">Glycoprotein</keyword>
<reference evidence="8 9" key="1">
    <citation type="submission" date="2020-06" db="EMBL/GenBank/DDBJ databases">
        <authorList>
            <person name="Li R."/>
            <person name="Bekaert M."/>
        </authorList>
    </citation>
    <scope>NUCLEOTIDE SEQUENCE [LARGE SCALE GENOMIC DNA]</scope>
    <source>
        <strain evidence="9">wild</strain>
    </source>
</reference>
<evidence type="ECO:0000259" key="7">
    <source>
        <dbReference type="PROSITE" id="PS50026"/>
    </source>
</evidence>
<evidence type="ECO:0000313" key="8">
    <source>
        <dbReference type="EMBL" id="CAC5420582.1"/>
    </source>
</evidence>
<evidence type="ECO:0000256" key="4">
    <source>
        <dbReference type="ARBA" id="ARBA00023157"/>
    </source>
</evidence>
<keyword evidence="1 6" id="KW-0245">EGF-like domain</keyword>
<comment type="caution">
    <text evidence="6">Lacks conserved residue(s) required for the propagation of feature annotation.</text>
</comment>
<dbReference type="PROSITE" id="PS00022">
    <property type="entry name" value="EGF_1"/>
    <property type="match status" value="1"/>
</dbReference>
<dbReference type="FunFam" id="2.10.25.10:FF:000173">
    <property type="entry name" value="Neurogenic locus notch protein 2"/>
    <property type="match status" value="1"/>
</dbReference>
<protein>
    <recommendedName>
        <fullName evidence="7">EGF-like domain-containing protein</fullName>
    </recommendedName>
</protein>
<evidence type="ECO:0000256" key="6">
    <source>
        <dbReference type="PROSITE-ProRule" id="PRU00076"/>
    </source>
</evidence>
<dbReference type="AlphaFoldDB" id="A0A6J8ELF9"/>
<evidence type="ECO:0000256" key="3">
    <source>
        <dbReference type="ARBA" id="ARBA00022737"/>
    </source>
</evidence>
<feature type="disulfide bond" evidence="6">
    <location>
        <begin position="387"/>
        <end position="396"/>
    </location>
</feature>
<evidence type="ECO:0000256" key="1">
    <source>
        <dbReference type="ARBA" id="ARBA00022536"/>
    </source>
</evidence>
<dbReference type="EMBL" id="CACVKT020009160">
    <property type="protein sequence ID" value="CAC5420582.1"/>
    <property type="molecule type" value="Genomic_DNA"/>
</dbReference>
<organism evidence="8 9">
    <name type="scientific">Mytilus coruscus</name>
    <name type="common">Sea mussel</name>
    <dbReference type="NCBI Taxonomy" id="42192"/>
    <lineage>
        <taxon>Eukaryota</taxon>
        <taxon>Metazoa</taxon>
        <taxon>Spiralia</taxon>
        <taxon>Lophotrochozoa</taxon>
        <taxon>Mollusca</taxon>
        <taxon>Bivalvia</taxon>
        <taxon>Autobranchia</taxon>
        <taxon>Pteriomorphia</taxon>
        <taxon>Mytilida</taxon>
        <taxon>Mytiloidea</taxon>
        <taxon>Mytilidae</taxon>
        <taxon>Mytilinae</taxon>
        <taxon>Mytilus</taxon>
    </lineage>
</organism>
<keyword evidence="9" id="KW-1185">Reference proteome</keyword>
<dbReference type="PROSITE" id="PS01186">
    <property type="entry name" value="EGF_2"/>
    <property type="match status" value="1"/>
</dbReference>
<accession>A0A6J8ELF9</accession>
<dbReference type="OrthoDB" id="8446690at2759"/>
<dbReference type="Gene3D" id="2.10.25.10">
    <property type="entry name" value="Laminin"/>
    <property type="match status" value="1"/>
</dbReference>
<dbReference type="Pfam" id="PF00008">
    <property type="entry name" value="EGF"/>
    <property type="match status" value="1"/>
</dbReference>
<dbReference type="Proteomes" id="UP000507470">
    <property type="component" value="Unassembled WGS sequence"/>
</dbReference>
<keyword evidence="2" id="KW-0732">Signal</keyword>
<dbReference type="SUPFAM" id="SSF57196">
    <property type="entry name" value="EGF/Laminin"/>
    <property type="match status" value="1"/>
</dbReference>
<dbReference type="InterPro" id="IPR000742">
    <property type="entry name" value="EGF"/>
</dbReference>
<proteinExistence type="predicted"/>
<keyword evidence="4 6" id="KW-1015">Disulfide bond</keyword>
<dbReference type="PROSITE" id="PS50026">
    <property type="entry name" value="EGF_3"/>
    <property type="match status" value="1"/>
</dbReference>